<sequence>MKNKALILPFLLILLPLIDSLFIPQTFGIQWHSPKLMYQVGVVLMIVKLTMVAIGLWLLLKAKRLYMEASKSTRIVKFSVFLLGGLQVVIMTAICFWYLVAGTQAKHFMLQDNIAVFTADYGVFAPVHHEFSFICFDANGFYHMQPIAQLPWLGTFTFTSQDSRLIIQHKNQSGANTQEISLKGYGCLQ</sequence>
<evidence type="ECO:0000313" key="2">
    <source>
        <dbReference type="EMBL" id="KPM83232.1"/>
    </source>
</evidence>
<dbReference type="Proteomes" id="UP000050378">
    <property type="component" value="Unassembled WGS sequence"/>
</dbReference>
<dbReference type="STRING" id="570156.AOG27_11295"/>
<dbReference type="AlphaFoldDB" id="A0A0N8HK92"/>
<organism evidence="2 3">
    <name type="scientific">Pseudoalteromonas lipolytica</name>
    <dbReference type="NCBI Taxonomy" id="570156"/>
    <lineage>
        <taxon>Bacteria</taxon>
        <taxon>Pseudomonadati</taxon>
        <taxon>Pseudomonadota</taxon>
        <taxon>Gammaproteobacteria</taxon>
        <taxon>Alteromonadales</taxon>
        <taxon>Pseudoalteromonadaceae</taxon>
        <taxon>Pseudoalteromonas</taxon>
    </lineage>
</organism>
<gene>
    <name evidence="2" type="ORF">AOG27_11295</name>
</gene>
<dbReference type="RefSeq" id="WP_054553131.1">
    <property type="nucleotide sequence ID" value="NZ_LJTC01000007.1"/>
</dbReference>
<comment type="caution">
    <text evidence="2">The sequence shown here is derived from an EMBL/GenBank/DDBJ whole genome shotgun (WGS) entry which is preliminary data.</text>
</comment>
<evidence type="ECO:0000256" key="1">
    <source>
        <dbReference type="SAM" id="Phobius"/>
    </source>
</evidence>
<feature type="transmembrane region" description="Helical" evidence="1">
    <location>
        <begin position="80"/>
        <end position="100"/>
    </location>
</feature>
<proteinExistence type="predicted"/>
<keyword evidence="1" id="KW-0472">Membrane</keyword>
<dbReference type="EMBL" id="LJTC01000007">
    <property type="protein sequence ID" value="KPM83232.1"/>
    <property type="molecule type" value="Genomic_DNA"/>
</dbReference>
<dbReference type="PATRIC" id="fig|570156.3.peg.3352"/>
<feature type="transmembrane region" description="Helical" evidence="1">
    <location>
        <begin position="36"/>
        <end position="60"/>
    </location>
</feature>
<evidence type="ECO:0000313" key="3">
    <source>
        <dbReference type="Proteomes" id="UP000050378"/>
    </source>
</evidence>
<protein>
    <submittedName>
        <fullName evidence="2">Uncharacterized protein</fullName>
    </submittedName>
</protein>
<name>A0A0N8HK92_9GAMM</name>
<keyword evidence="1" id="KW-0812">Transmembrane</keyword>
<accession>A0A0N8HK92</accession>
<keyword evidence="1" id="KW-1133">Transmembrane helix</keyword>
<reference evidence="2 3" key="1">
    <citation type="submission" date="2015-09" db="EMBL/GenBank/DDBJ databases">
        <title>Draft Genome Sequence of Pseudoalteromonas lipolytica UCD-48B.</title>
        <authorList>
            <person name="Krusor M."/>
            <person name="Coil D.A."/>
            <person name="Lang J.M."/>
            <person name="Eisen J.A."/>
            <person name="Alexiev A."/>
        </authorList>
    </citation>
    <scope>NUCLEOTIDE SEQUENCE [LARGE SCALE GENOMIC DNA]</scope>
    <source>
        <strain evidence="2 3">UCD-48B</strain>
    </source>
</reference>
<dbReference type="OrthoDB" id="6272556at2"/>